<evidence type="ECO:0000256" key="7">
    <source>
        <dbReference type="ARBA" id="ARBA00022792"/>
    </source>
</evidence>
<comment type="catalytic activity">
    <reaction evidence="14">
        <text>Ca(2+)(in) = Ca(2+)(out)</text>
        <dbReference type="Rhea" id="RHEA:29671"/>
        <dbReference type="ChEBI" id="CHEBI:29108"/>
    </reaction>
</comment>
<reference evidence="19" key="1">
    <citation type="submission" date="2021-12" db="EMBL/GenBank/DDBJ databases">
        <authorList>
            <person name="King R."/>
        </authorList>
    </citation>
    <scope>NUCLEOTIDE SEQUENCE</scope>
</reference>
<keyword evidence="16" id="KW-0175">Coiled coil</keyword>
<evidence type="ECO:0000256" key="6">
    <source>
        <dbReference type="ARBA" id="ARBA00022692"/>
    </source>
</evidence>
<evidence type="ECO:0000256" key="2">
    <source>
        <dbReference type="ARBA" id="ARBA00005653"/>
    </source>
</evidence>
<dbReference type="GO" id="GO:0051560">
    <property type="term" value="P:mitochondrial calcium ion homeostasis"/>
    <property type="evidence" value="ECO:0007669"/>
    <property type="project" value="UniProtKB-UniRule"/>
</dbReference>
<comment type="subcellular location">
    <subcellularLocation>
        <location evidence="1 15">Mitochondrion inner membrane</location>
        <topology evidence="1 15">Multi-pass membrane protein</topology>
    </subcellularLocation>
</comment>
<keyword evidence="9 15" id="KW-1133">Transmembrane helix</keyword>
<evidence type="ECO:0000256" key="8">
    <source>
        <dbReference type="ARBA" id="ARBA00022837"/>
    </source>
</evidence>
<gene>
    <name evidence="19" type="ORF">BEMITA_LOCUS6015</name>
</gene>
<dbReference type="AlphaFoldDB" id="A0A9P0F0N0"/>
<comment type="similarity">
    <text evidence="2 15">Belongs to the MCU (TC 1.A.77) family.</text>
</comment>
<evidence type="ECO:0000256" key="4">
    <source>
        <dbReference type="ARBA" id="ARBA00022568"/>
    </source>
</evidence>
<keyword evidence="20" id="KW-1185">Reference proteome</keyword>
<feature type="domain" description="Calcium uniporter protein C-terminal" evidence="18">
    <location>
        <begin position="77"/>
        <end position="261"/>
    </location>
</feature>
<keyword evidence="10 15" id="KW-0406">Ion transport</keyword>
<dbReference type="InterPro" id="IPR039055">
    <property type="entry name" value="MCU_fam"/>
</dbReference>
<protein>
    <recommendedName>
        <fullName evidence="15">Calcium uniporter protein</fullName>
    </recommendedName>
</protein>
<sequence>MRSQALKPRCSPTNSSECQAPAAAGGNPVQDKEVEVEYRRGLPQLVVPLPSRREKCQFTLKPITNTVGDFIHMLRHEDKGIDRVVVSRLDGVRIASSNTIEALMEEDFKLVEELERLSNVRCLIFQLYEALNVDEHHIKTEKQLLSRLEDLQTKLDPLEKKRMQLENMTGKQTDIATWLGLSLMGVQFGVLARLTWWEYSWDIMEPVTYFVTYGTAMACYAYYVLTKQEYVMPDVRDRQHLLTLHKHARKAGLDINEYNRLKDEVAEVQRHLNRLRDPLLPLHRLPPLAESPETPFSSFEAHHSKLERVKQQLRSLLSFSKDFSSPLIKSKVKGS</sequence>
<keyword evidence="6 15" id="KW-0812">Transmembrane</keyword>
<evidence type="ECO:0000256" key="1">
    <source>
        <dbReference type="ARBA" id="ARBA00004448"/>
    </source>
</evidence>
<feature type="coiled-coil region" evidence="16">
    <location>
        <begin position="141"/>
        <end position="168"/>
    </location>
</feature>
<evidence type="ECO:0000256" key="5">
    <source>
        <dbReference type="ARBA" id="ARBA00022673"/>
    </source>
</evidence>
<keyword evidence="7 15" id="KW-0999">Mitochondrion inner membrane</keyword>
<feature type="transmembrane region" description="Helical" evidence="15">
    <location>
        <begin position="175"/>
        <end position="195"/>
    </location>
</feature>
<dbReference type="GO" id="GO:0005262">
    <property type="term" value="F:calcium channel activity"/>
    <property type="evidence" value="ECO:0007669"/>
    <property type="project" value="UniProtKB-UniRule"/>
</dbReference>
<keyword evidence="12 15" id="KW-0472">Membrane</keyword>
<keyword evidence="3 15" id="KW-0813">Transport</keyword>
<dbReference type="InterPro" id="IPR006769">
    <property type="entry name" value="MCU_C"/>
</dbReference>
<comment type="domain">
    <text evidence="15">The selectivity filter, in which calcium ions are arranged in single file, is composed of two acidic rings separated by one helical turn along the central axis of the channel pore.</text>
</comment>
<feature type="region of interest" description="Disordered" evidence="17">
    <location>
        <begin position="1"/>
        <end position="29"/>
    </location>
</feature>
<dbReference type="PANTHER" id="PTHR13462">
    <property type="entry name" value="CALCIUM UNIPORTER PROTEIN, MITOCHONDRIAL"/>
    <property type="match status" value="1"/>
</dbReference>
<dbReference type="Pfam" id="PF04678">
    <property type="entry name" value="MCU"/>
    <property type="match status" value="1"/>
</dbReference>
<evidence type="ECO:0000259" key="18">
    <source>
        <dbReference type="Pfam" id="PF04678"/>
    </source>
</evidence>
<proteinExistence type="inferred from homology"/>
<dbReference type="EMBL" id="OU963864">
    <property type="protein sequence ID" value="CAH0386952.1"/>
    <property type="molecule type" value="Genomic_DNA"/>
</dbReference>
<keyword evidence="4 15" id="KW-0109">Calcium transport</keyword>
<dbReference type="PANTHER" id="PTHR13462:SF10">
    <property type="entry name" value="CALCIUM UNIPORTER PROTEIN, MITOCHONDRIAL"/>
    <property type="match status" value="1"/>
</dbReference>
<name>A0A9P0F0N0_BEMTA</name>
<evidence type="ECO:0000256" key="15">
    <source>
        <dbReference type="RuleBase" id="RU367035"/>
    </source>
</evidence>
<keyword evidence="8 15" id="KW-0106">Calcium</keyword>
<dbReference type="GO" id="GO:1990246">
    <property type="term" value="C:uniplex complex"/>
    <property type="evidence" value="ECO:0007669"/>
    <property type="project" value="TreeGrafter"/>
</dbReference>
<evidence type="ECO:0000313" key="20">
    <source>
        <dbReference type="Proteomes" id="UP001152759"/>
    </source>
</evidence>
<evidence type="ECO:0000256" key="10">
    <source>
        <dbReference type="ARBA" id="ARBA00023065"/>
    </source>
</evidence>
<keyword evidence="13 15" id="KW-0407">Ion channel</keyword>
<evidence type="ECO:0000256" key="9">
    <source>
        <dbReference type="ARBA" id="ARBA00022989"/>
    </source>
</evidence>
<evidence type="ECO:0000256" key="14">
    <source>
        <dbReference type="ARBA" id="ARBA00036634"/>
    </source>
</evidence>
<evidence type="ECO:0000256" key="17">
    <source>
        <dbReference type="SAM" id="MobiDB-lite"/>
    </source>
</evidence>
<dbReference type="GO" id="GO:0036444">
    <property type="term" value="P:calcium import into the mitochondrion"/>
    <property type="evidence" value="ECO:0007669"/>
    <property type="project" value="TreeGrafter"/>
</dbReference>
<keyword evidence="5 15" id="KW-0107">Calcium channel</keyword>
<accession>A0A9P0F0N0</accession>
<evidence type="ECO:0000256" key="12">
    <source>
        <dbReference type="ARBA" id="ARBA00023136"/>
    </source>
</evidence>
<evidence type="ECO:0000256" key="16">
    <source>
        <dbReference type="SAM" id="Coils"/>
    </source>
</evidence>
<evidence type="ECO:0000256" key="11">
    <source>
        <dbReference type="ARBA" id="ARBA00023128"/>
    </source>
</evidence>
<feature type="transmembrane region" description="Helical" evidence="15">
    <location>
        <begin position="207"/>
        <end position="225"/>
    </location>
</feature>
<evidence type="ECO:0000256" key="13">
    <source>
        <dbReference type="ARBA" id="ARBA00023303"/>
    </source>
</evidence>
<dbReference type="Proteomes" id="UP001152759">
    <property type="component" value="Chromosome 3"/>
</dbReference>
<keyword evidence="11 15" id="KW-0496">Mitochondrion</keyword>
<evidence type="ECO:0000313" key="19">
    <source>
        <dbReference type="EMBL" id="CAH0386952.1"/>
    </source>
</evidence>
<evidence type="ECO:0000256" key="3">
    <source>
        <dbReference type="ARBA" id="ARBA00022448"/>
    </source>
</evidence>
<comment type="function">
    <text evidence="15">Mitochondrial inner membrane calcium uniporter that mediates calcium uptake into mitochondria. Mitochondrial calcium homeostasis plays key roles in cellular physiology and regulates cell bioenergetics, cytoplasmic calcium signals and activation of cell death pathways.</text>
</comment>
<organism evidence="19 20">
    <name type="scientific">Bemisia tabaci</name>
    <name type="common">Sweetpotato whitefly</name>
    <name type="synonym">Aleurodes tabaci</name>
    <dbReference type="NCBI Taxonomy" id="7038"/>
    <lineage>
        <taxon>Eukaryota</taxon>
        <taxon>Metazoa</taxon>
        <taxon>Ecdysozoa</taxon>
        <taxon>Arthropoda</taxon>
        <taxon>Hexapoda</taxon>
        <taxon>Insecta</taxon>
        <taxon>Pterygota</taxon>
        <taxon>Neoptera</taxon>
        <taxon>Paraneoptera</taxon>
        <taxon>Hemiptera</taxon>
        <taxon>Sternorrhyncha</taxon>
        <taxon>Aleyrodoidea</taxon>
        <taxon>Aleyrodidae</taxon>
        <taxon>Aleyrodinae</taxon>
        <taxon>Bemisia</taxon>
    </lineage>
</organism>
<dbReference type="GO" id="GO:0015292">
    <property type="term" value="F:uniporter activity"/>
    <property type="evidence" value="ECO:0007669"/>
    <property type="project" value="UniProtKB-UniRule"/>
</dbReference>